<feature type="transmembrane region" description="Helical" evidence="9">
    <location>
        <begin position="278"/>
        <end position="296"/>
    </location>
</feature>
<evidence type="ECO:0000256" key="9">
    <source>
        <dbReference type="SAM" id="Phobius"/>
    </source>
</evidence>
<accession>A0A8T4J3A5</accession>
<comment type="caution">
    <text evidence="10">The sequence shown here is derived from an EMBL/GenBank/DDBJ whole genome shotgun (WGS) entry which is preliminary data.</text>
</comment>
<evidence type="ECO:0000256" key="7">
    <source>
        <dbReference type="ARBA" id="ARBA00023136"/>
    </source>
</evidence>
<evidence type="ECO:0000256" key="5">
    <source>
        <dbReference type="ARBA" id="ARBA00022692"/>
    </source>
</evidence>
<feature type="region of interest" description="Disordered" evidence="8">
    <location>
        <begin position="1"/>
        <end position="52"/>
    </location>
</feature>
<dbReference type="PANTHER" id="PTHR30047:SF7">
    <property type="entry name" value="HIGH-AFFINITY CHOLINE TRANSPORT PROTEIN"/>
    <property type="match status" value="1"/>
</dbReference>
<dbReference type="NCBIfam" id="TIGR00842">
    <property type="entry name" value="bcct"/>
    <property type="match status" value="1"/>
</dbReference>
<feature type="compositionally biased region" description="Gly residues" evidence="8">
    <location>
        <begin position="15"/>
        <end position="43"/>
    </location>
</feature>
<feature type="transmembrane region" description="Helical" evidence="9">
    <location>
        <begin position="393"/>
        <end position="416"/>
    </location>
</feature>
<feature type="transmembrane region" description="Helical" evidence="9">
    <location>
        <begin position="444"/>
        <end position="466"/>
    </location>
</feature>
<evidence type="ECO:0000313" key="11">
    <source>
        <dbReference type="Proteomes" id="UP000675554"/>
    </source>
</evidence>
<dbReference type="AlphaFoldDB" id="A0A8T4J3A5"/>
<reference evidence="10" key="1">
    <citation type="submission" date="2021-04" db="EMBL/GenBank/DDBJ databases">
        <title>Sequencing of actinobacteria type strains.</title>
        <authorList>
            <person name="Nguyen G.-S."/>
            <person name="Wentzel A."/>
        </authorList>
    </citation>
    <scope>NUCLEOTIDE SEQUENCE</scope>
    <source>
        <strain evidence="10">DSM 42095</strain>
    </source>
</reference>
<comment type="subcellular location">
    <subcellularLocation>
        <location evidence="1">Cell membrane</location>
        <topology evidence="1">Multi-pass membrane protein</topology>
    </subcellularLocation>
</comment>
<keyword evidence="4" id="KW-1003">Cell membrane</keyword>
<keyword evidence="11" id="KW-1185">Reference proteome</keyword>
<keyword evidence="3" id="KW-0813">Transport</keyword>
<evidence type="ECO:0000256" key="1">
    <source>
        <dbReference type="ARBA" id="ARBA00004651"/>
    </source>
</evidence>
<dbReference type="PANTHER" id="PTHR30047">
    <property type="entry name" value="HIGH-AFFINITY CHOLINE TRANSPORT PROTEIN-RELATED"/>
    <property type="match status" value="1"/>
</dbReference>
<dbReference type="Pfam" id="PF02028">
    <property type="entry name" value="BCCT"/>
    <property type="match status" value="1"/>
</dbReference>
<feature type="transmembrane region" description="Helical" evidence="9">
    <location>
        <begin position="55"/>
        <end position="73"/>
    </location>
</feature>
<keyword evidence="5 9" id="KW-0812">Transmembrane</keyword>
<proteinExistence type="inferred from homology"/>
<evidence type="ECO:0000256" key="2">
    <source>
        <dbReference type="ARBA" id="ARBA00005658"/>
    </source>
</evidence>
<feature type="transmembrane region" description="Helical" evidence="9">
    <location>
        <begin position="308"/>
        <end position="328"/>
    </location>
</feature>
<dbReference type="EMBL" id="JAGSMN010000956">
    <property type="protein sequence ID" value="MBR7677493.1"/>
    <property type="molecule type" value="Genomic_DNA"/>
</dbReference>
<feature type="transmembrane region" description="Helical" evidence="9">
    <location>
        <begin position="190"/>
        <end position="208"/>
    </location>
</feature>
<gene>
    <name evidence="10" type="ORF">KDA82_31790</name>
</gene>
<evidence type="ECO:0000313" key="10">
    <source>
        <dbReference type="EMBL" id="MBR7677493.1"/>
    </source>
</evidence>
<dbReference type="Proteomes" id="UP000675554">
    <property type="component" value="Unassembled WGS sequence"/>
</dbReference>
<evidence type="ECO:0000256" key="4">
    <source>
        <dbReference type="ARBA" id="ARBA00022475"/>
    </source>
</evidence>
<evidence type="ECO:0000256" key="3">
    <source>
        <dbReference type="ARBA" id="ARBA00022448"/>
    </source>
</evidence>
<sequence length="577" mass="60807">MSTDTTTFPEPPGQDGPGTPGDGPPGDGTPGDGTPGDGTGTSGEGPPLDPPPDKAVVTLGVLVVAGVVLWAALGKGSFDSFTDGALNWVLGNFSWLFMIAANVFLVLCLMLALGRFGRLRLGKDDEEPEFDNLAWIAMMFSAGMGIGLMFYGVGEPLQHYADPPPFGDVAPRSGAAAQTGLEYALFHWTLHPWAIYGMGGLALAYATFRKGRGNRVSSVFVSLIGQRRADGWQGKVIDLLAVFATVFGTATSLGLGALQVAEGLHLSLGVPHTTTVELLVIVVLGAAFVLSAFSGLHKGVKWLSSINIVLAALLMVFVFVAGPTVFLLDSIPATVGPYLQELLVTSSRTGAFGHSDWLGTWTIFYWAWWLSWAPFVGTFLARISRGRTVREFLLGVLLVPSGASAVWFCVMGGTAIRLDSTGRAGLAGEADNAEKSLFATLEALPFQSVTSVLAILLVMMYFITSADSASLVMGSLTSRGALHPRTWLVVTWGVLMSAVAAVLLLAGGLESLKSGTILVALPFVLVMLALCWALLKELREDPGAGPPRHHPLYGLRDAVRAMVGEALHGGGSTRLRP</sequence>
<organism evidence="10 11">
    <name type="scientific">Streptomyces daliensis</name>
    <dbReference type="NCBI Taxonomy" id="299421"/>
    <lineage>
        <taxon>Bacteria</taxon>
        <taxon>Bacillati</taxon>
        <taxon>Actinomycetota</taxon>
        <taxon>Actinomycetes</taxon>
        <taxon>Kitasatosporales</taxon>
        <taxon>Streptomycetaceae</taxon>
        <taxon>Streptomyces</taxon>
    </lineage>
</organism>
<evidence type="ECO:0000256" key="6">
    <source>
        <dbReference type="ARBA" id="ARBA00022989"/>
    </source>
</evidence>
<dbReference type="GO" id="GO:0022857">
    <property type="term" value="F:transmembrane transporter activity"/>
    <property type="evidence" value="ECO:0007669"/>
    <property type="project" value="InterPro"/>
</dbReference>
<protein>
    <submittedName>
        <fullName evidence="10">BCCT family transporter</fullName>
    </submittedName>
</protein>
<keyword evidence="6 9" id="KW-1133">Transmembrane helix</keyword>
<feature type="transmembrane region" description="Helical" evidence="9">
    <location>
        <begin position="363"/>
        <end position="381"/>
    </location>
</feature>
<feature type="transmembrane region" description="Helical" evidence="9">
    <location>
        <begin position="93"/>
        <end position="113"/>
    </location>
</feature>
<feature type="transmembrane region" description="Helical" evidence="9">
    <location>
        <begin position="133"/>
        <end position="153"/>
    </location>
</feature>
<feature type="transmembrane region" description="Helical" evidence="9">
    <location>
        <begin position="236"/>
        <end position="258"/>
    </location>
</feature>
<dbReference type="InterPro" id="IPR000060">
    <property type="entry name" value="BCCT_transptr"/>
</dbReference>
<feature type="transmembrane region" description="Helical" evidence="9">
    <location>
        <begin position="515"/>
        <end position="535"/>
    </location>
</feature>
<dbReference type="GO" id="GO:0005886">
    <property type="term" value="C:plasma membrane"/>
    <property type="evidence" value="ECO:0007669"/>
    <property type="project" value="UniProtKB-SubCell"/>
</dbReference>
<evidence type="ECO:0000256" key="8">
    <source>
        <dbReference type="SAM" id="MobiDB-lite"/>
    </source>
</evidence>
<feature type="transmembrane region" description="Helical" evidence="9">
    <location>
        <begin position="487"/>
        <end position="509"/>
    </location>
</feature>
<keyword evidence="7 9" id="KW-0472">Membrane</keyword>
<name>A0A8T4J3A5_9ACTN</name>
<comment type="similarity">
    <text evidence="2">Belongs to the BCCT transporter (TC 2.A.15) family.</text>
</comment>